<protein>
    <recommendedName>
        <fullName evidence="2">Major fimbrial subunit protein N-terminal domain-containing protein</fullName>
    </recommendedName>
</protein>
<dbReference type="EMBL" id="WKLP01000041">
    <property type="protein sequence ID" value="MRY14100.1"/>
    <property type="molecule type" value="Genomic_DNA"/>
</dbReference>
<proteinExistence type="predicted"/>
<evidence type="ECO:0008006" key="2">
    <source>
        <dbReference type="Google" id="ProtNLM"/>
    </source>
</evidence>
<accession>A0A6G1ZJQ1</accession>
<gene>
    <name evidence="1" type="ORF">GKE01_21950</name>
</gene>
<dbReference type="AlphaFoldDB" id="A0A6G1ZJQ1"/>
<evidence type="ECO:0000313" key="1">
    <source>
        <dbReference type="EMBL" id="MRY14100.1"/>
    </source>
</evidence>
<dbReference type="PROSITE" id="PS51257">
    <property type="entry name" value="PROKAR_LIPOPROTEIN"/>
    <property type="match status" value="1"/>
</dbReference>
<sequence>MNIKYLFSILTTGLFILAGCSEENEVVNPTPPDQGGTDDPTRREVLLTLKNNLVLKAPGTKAGEQIATAVENYIYSLDVYVFGSKEENGTYTF</sequence>
<comment type="caution">
    <text evidence="1">The sequence shown here is derived from an EMBL/GenBank/DDBJ whole genome shotgun (WGS) entry which is preliminary data.</text>
</comment>
<reference evidence="1" key="1">
    <citation type="journal article" date="2019" name="Nat. Med.">
        <title>A library of human gut bacterial isolates paired with longitudinal multiomics data enables mechanistic microbiome research.</title>
        <authorList>
            <person name="Poyet M."/>
            <person name="Groussin M."/>
            <person name="Gibbons S.M."/>
            <person name="Avila-Pacheco J."/>
            <person name="Jiang X."/>
            <person name="Kearney S.M."/>
            <person name="Perrotta A.R."/>
            <person name="Berdy B."/>
            <person name="Zhao S."/>
            <person name="Lieberman T.D."/>
            <person name="Swanson P.K."/>
            <person name="Smith M."/>
            <person name="Roesemann S."/>
            <person name="Alexander J.E."/>
            <person name="Rich S.A."/>
            <person name="Livny J."/>
            <person name="Vlamakis H."/>
            <person name="Clish C."/>
            <person name="Bullock K."/>
            <person name="Deik A."/>
            <person name="Scott J."/>
            <person name="Pierce K.A."/>
            <person name="Xavier R.J."/>
            <person name="Alm E.J."/>
        </authorList>
    </citation>
    <scope>NUCLEOTIDE SEQUENCE</scope>
    <source>
        <strain evidence="1">BIOML-A4</strain>
    </source>
</reference>
<dbReference type="RefSeq" id="WP_010803136.1">
    <property type="nucleotide sequence ID" value="NZ_CAJSYT010000003.1"/>
</dbReference>
<name>A0A6G1ZJQ1_9BACT</name>
<organism evidence="1">
    <name type="scientific">Parabacteroides goldsteinii</name>
    <dbReference type="NCBI Taxonomy" id="328812"/>
    <lineage>
        <taxon>Bacteria</taxon>
        <taxon>Pseudomonadati</taxon>
        <taxon>Bacteroidota</taxon>
        <taxon>Bacteroidia</taxon>
        <taxon>Bacteroidales</taxon>
        <taxon>Tannerellaceae</taxon>
        <taxon>Parabacteroides</taxon>
    </lineage>
</organism>